<reference evidence="1 2" key="1">
    <citation type="submission" date="2019-11" db="EMBL/GenBank/DDBJ databases">
        <title>Whole-genome sequence of Rhodoplanes serenus DSM 18633, type strain.</title>
        <authorList>
            <person name="Kyndt J.A."/>
            <person name="Meyer T.E."/>
        </authorList>
    </citation>
    <scope>NUCLEOTIDE SEQUENCE [LARGE SCALE GENOMIC DNA]</scope>
    <source>
        <strain evidence="1 2">DSM 18633</strain>
    </source>
</reference>
<dbReference type="EMBL" id="WNKV01000004">
    <property type="protein sequence ID" value="MTW16102.1"/>
    <property type="molecule type" value="Genomic_DNA"/>
</dbReference>
<accession>A0A9X4XK42</accession>
<gene>
    <name evidence="1" type="ORF">GJ689_07760</name>
</gene>
<dbReference type="Proteomes" id="UP000438991">
    <property type="component" value="Unassembled WGS sequence"/>
</dbReference>
<dbReference type="AlphaFoldDB" id="A0A9X4XK42"/>
<protein>
    <submittedName>
        <fullName evidence="1">Uncharacterized protein</fullName>
    </submittedName>
</protein>
<sequence length="77" mass="9023">MLSMRVYDVDGNRHPDFEVQLDTVREPEDFYTNFARRTLRTIRTAGNTEAFTVAFFDDGRRIVSWSMVQESARMAVE</sequence>
<evidence type="ECO:0000313" key="1">
    <source>
        <dbReference type="EMBL" id="MTW16102.1"/>
    </source>
</evidence>
<evidence type="ECO:0000313" key="2">
    <source>
        <dbReference type="Proteomes" id="UP000438991"/>
    </source>
</evidence>
<organism evidence="1 2">
    <name type="scientific">Rhodoplanes serenus</name>
    <dbReference type="NCBI Taxonomy" id="200615"/>
    <lineage>
        <taxon>Bacteria</taxon>
        <taxon>Pseudomonadati</taxon>
        <taxon>Pseudomonadota</taxon>
        <taxon>Alphaproteobacteria</taxon>
        <taxon>Hyphomicrobiales</taxon>
        <taxon>Nitrobacteraceae</taxon>
        <taxon>Rhodoplanes</taxon>
    </lineage>
</organism>
<dbReference type="RefSeq" id="WP_155479147.1">
    <property type="nucleotide sequence ID" value="NZ_WNKV01000004.1"/>
</dbReference>
<comment type="caution">
    <text evidence="1">The sequence shown here is derived from an EMBL/GenBank/DDBJ whole genome shotgun (WGS) entry which is preliminary data.</text>
</comment>
<proteinExistence type="predicted"/>
<name>A0A9X4XK42_9BRAD</name>